<gene>
    <name evidence="2" type="ORF">HLUCCA11_02410</name>
</gene>
<dbReference type="AlphaFoldDB" id="A0A0P7ZQ90"/>
<protein>
    <submittedName>
        <fullName evidence="2">1-acyl-sn-glycerol-3-phosphate acyltransferase</fullName>
    </submittedName>
</protein>
<sequence>MASITNRAQPALDFIPPNYSGWLRRLMQPLMPAVTAYKTDVAELETHNVETLVQQYRDFELGKTRILLAFRHPNPTDPYVLSHLLWRALPQTARKLGTPMGTTHAHFIYDRGIPLWAGSYLRWVFSRLGGVPIQRGKLDLMALKTARGLLLDGQFPLAAAPEGGNNGHNEIISPLEPGIAQLAFWCAEDIAAAGRPESVVILPVGIQYQYLNAPWAKLEKLMTQLEADSGIGRSSQAEMTNLRQMLMSSAALADSPAGNQAELYVRLYRLAEHLLTLMEGYYREFYGVDLDLSGEAIANGAAQLDDRSAEPNALLAERLHRLMNEALQVAECYFQVRPKGSFIDRCRKLEQAGWDRIFRSDTTSLSPVELGLANRVAEEADLRMWHMRLVERFVAVTGCYVKESPSVDRFAETTLLLRDMVAKIKGEVVSQALLGKQKAIVTVGEPIEVSSRLDGYKQKRRSAIADLTKDLSTELESLIITG</sequence>
<dbReference type="Proteomes" id="UP000050465">
    <property type="component" value="Unassembled WGS sequence"/>
</dbReference>
<name>A0A0P7ZQ90_9CYAN</name>
<reference evidence="2 3" key="1">
    <citation type="submission" date="2015-09" db="EMBL/GenBank/DDBJ databases">
        <title>Identification and resolution of microdiversity through metagenomic sequencing of parallel consortia.</title>
        <authorList>
            <person name="Nelson W.C."/>
            <person name="Romine M.F."/>
            <person name="Lindemann S.R."/>
        </authorList>
    </citation>
    <scope>NUCLEOTIDE SEQUENCE [LARGE SCALE GENOMIC DNA]</scope>
    <source>
        <strain evidence="2">Ana</strain>
    </source>
</reference>
<accession>A0A0P7ZQ90</accession>
<evidence type="ECO:0000313" key="2">
    <source>
        <dbReference type="EMBL" id="KPQ37308.1"/>
    </source>
</evidence>
<dbReference type="GO" id="GO:0016746">
    <property type="term" value="F:acyltransferase activity"/>
    <property type="evidence" value="ECO:0007669"/>
    <property type="project" value="UniProtKB-KW"/>
</dbReference>
<organism evidence="2 3">
    <name type="scientific">Phormidesmis priestleyi Ana</name>
    <dbReference type="NCBI Taxonomy" id="1666911"/>
    <lineage>
        <taxon>Bacteria</taxon>
        <taxon>Bacillati</taxon>
        <taxon>Cyanobacteriota</taxon>
        <taxon>Cyanophyceae</taxon>
        <taxon>Leptolyngbyales</taxon>
        <taxon>Leptolyngbyaceae</taxon>
        <taxon>Phormidesmis</taxon>
    </lineage>
</organism>
<comment type="caution">
    <text evidence="2">The sequence shown here is derived from an EMBL/GenBank/DDBJ whole genome shotgun (WGS) entry which is preliminary data.</text>
</comment>
<evidence type="ECO:0000313" key="3">
    <source>
        <dbReference type="Proteomes" id="UP000050465"/>
    </source>
</evidence>
<dbReference type="STRING" id="1666911.HLUCCA11_02410"/>
<proteinExistence type="predicted"/>
<feature type="domain" description="Phospholipid/glycerol acyltransferase" evidence="1">
    <location>
        <begin position="66"/>
        <end position="209"/>
    </location>
</feature>
<dbReference type="SUPFAM" id="SSF69593">
    <property type="entry name" value="Glycerol-3-phosphate (1)-acyltransferase"/>
    <property type="match status" value="1"/>
</dbReference>
<keyword evidence="2" id="KW-0808">Transferase</keyword>
<dbReference type="PATRIC" id="fig|1666911.3.peg.1718"/>
<evidence type="ECO:0000259" key="1">
    <source>
        <dbReference type="SMART" id="SM00563"/>
    </source>
</evidence>
<dbReference type="EMBL" id="LJZR01000002">
    <property type="protein sequence ID" value="KPQ37308.1"/>
    <property type="molecule type" value="Genomic_DNA"/>
</dbReference>
<keyword evidence="2" id="KW-0012">Acyltransferase</keyword>
<dbReference type="InterPro" id="IPR002123">
    <property type="entry name" value="Plipid/glycerol_acylTrfase"/>
</dbReference>
<dbReference type="Pfam" id="PF01553">
    <property type="entry name" value="Acyltransferase"/>
    <property type="match status" value="1"/>
</dbReference>
<dbReference type="SMART" id="SM00563">
    <property type="entry name" value="PlsC"/>
    <property type="match status" value="1"/>
</dbReference>